<dbReference type="AlphaFoldDB" id="A0A174BQ72"/>
<reference evidence="1 2" key="1">
    <citation type="submission" date="2015-09" db="EMBL/GenBank/DDBJ databases">
        <authorList>
            <consortium name="Pathogen Informatics"/>
        </authorList>
    </citation>
    <scope>NUCLEOTIDE SEQUENCE [LARGE SCALE GENOMIC DNA]</scope>
    <source>
        <strain evidence="1 2">2789STDY5608837</strain>
    </source>
</reference>
<evidence type="ECO:0000313" key="1">
    <source>
        <dbReference type="EMBL" id="CUO02359.1"/>
    </source>
</evidence>
<organism evidence="1 2">
    <name type="scientific">Blautia obeum</name>
    <dbReference type="NCBI Taxonomy" id="40520"/>
    <lineage>
        <taxon>Bacteria</taxon>
        <taxon>Bacillati</taxon>
        <taxon>Bacillota</taxon>
        <taxon>Clostridia</taxon>
        <taxon>Lachnospirales</taxon>
        <taxon>Lachnospiraceae</taxon>
        <taxon>Blautia</taxon>
    </lineage>
</organism>
<accession>A0A174BQ72</accession>
<proteinExistence type="predicted"/>
<gene>
    <name evidence="1" type="ORF">ERS852394_01320</name>
</gene>
<dbReference type="Proteomes" id="UP000095409">
    <property type="component" value="Unassembled WGS sequence"/>
</dbReference>
<dbReference type="EMBL" id="CYZD01000005">
    <property type="protein sequence ID" value="CUO02359.1"/>
    <property type="molecule type" value="Genomic_DNA"/>
</dbReference>
<name>A0A174BQ72_9FIRM</name>
<evidence type="ECO:0000313" key="2">
    <source>
        <dbReference type="Proteomes" id="UP000095409"/>
    </source>
</evidence>
<protein>
    <submittedName>
        <fullName evidence="1">Uncharacterized protein</fullName>
    </submittedName>
</protein>
<sequence length="322" mass="37149">MILTEDKIYTMSLETESVNRDSGLTNNTIELEFTNKELLHAIVTCGMPIQRLTAAFPEKKRFEFLYKLFLVETALDAEGDRLKKSKKIAYLDSSEKSVISYYMGMFFTKMISRRLYGSEYLTNLNLIETPDHKEFIDFFASEWRPEMIGYRPDADAWNVWEAKGGSNYREQALKKGADQLKAIGTVNGVRPDPAAVCMTYYDHGYLCGILREPEGNTEGEQLKFTEEDFYKAYYEPICELFLDKGSNLRLHDLYAEVSLEVPYFTENYREPDERKICIGISRKLLNCLMEEDYSAVAEIRKNVQEEICPDGAYMGADGIFVR</sequence>
<dbReference type="RefSeq" id="WP_055065996.1">
    <property type="nucleotide sequence ID" value="NZ_CYZD01000005.1"/>
</dbReference>